<name>A0A6J5M270_9CAUD</name>
<evidence type="ECO:0000313" key="1">
    <source>
        <dbReference type="EMBL" id="CAB4140242.1"/>
    </source>
</evidence>
<dbReference type="InterPro" id="IPR008767">
    <property type="entry name" value="Phage_SPP1_head-tail_adaptor"/>
</dbReference>
<reference evidence="1" key="1">
    <citation type="submission" date="2020-04" db="EMBL/GenBank/DDBJ databases">
        <authorList>
            <person name="Chiriac C."/>
            <person name="Salcher M."/>
            <person name="Ghai R."/>
            <person name="Kavagutti S V."/>
        </authorList>
    </citation>
    <scope>NUCLEOTIDE SEQUENCE</scope>
</reference>
<dbReference type="Pfam" id="PF05521">
    <property type="entry name" value="Phage_HCP"/>
    <property type="match status" value="1"/>
</dbReference>
<dbReference type="Gene3D" id="2.40.10.270">
    <property type="entry name" value="Bacteriophage SPP1 head-tail adaptor protein"/>
    <property type="match status" value="1"/>
</dbReference>
<dbReference type="NCBIfam" id="TIGR01563">
    <property type="entry name" value="gp16_SPP1"/>
    <property type="match status" value="1"/>
</dbReference>
<proteinExistence type="predicted"/>
<accession>A0A6J5M270</accession>
<dbReference type="EMBL" id="LR796376">
    <property type="protein sequence ID" value="CAB4140242.1"/>
    <property type="molecule type" value="Genomic_DNA"/>
</dbReference>
<dbReference type="InterPro" id="IPR038666">
    <property type="entry name" value="SSP1_head-tail_sf"/>
</dbReference>
<sequence>MTAGKLDIRIAVQQLGSLDALGQPTGTPILIGSMWAKRQPQRGREILAAGTIGDEQTEVFTVRYRTDIEPKHIVEYSGVRYRIANIVEAQRREWLDLVCVRFE</sequence>
<protein>
    <submittedName>
        <fullName evidence="1">COG5614 Bacteriophage head-tail adaptor</fullName>
    </submittedName>
</protein>
<gene>
    <name evidence="1" type="ORF">UFOVP398_22</name>
</gene>
<organism evidence="1">
    <name type="scientific">uncultured Caudovirales phage</name>
    <dbReference type="NCBI Taxonomy" id="2100421"/>
    <lineage>
        <taxon>Viruses</taxon>
        <taxon>Duplodnaviria</taxon>
        <taxon>Heunggongvirae</taxon>
        <taxon>Uroviricota</taxon>
        <taxon>Caudoviricetes</taxon>
        <taxon>Peduoviridae</taxon>
        <taxon>Maltschvirus</taxon>
        <taxon>Maltschvirus maltsch</taxon>
    </lineage>
</organism>